<sequence>MPLKGFVLDTGAGLGRCKRGRGHWHYRREHPAEGKATKAQRPPEQMVDDDVMEECFDTREREERACQCLGLCETVLGAKWRIYILPCI</sequence>
<dbReference type="AlphaFoldDB" id="A0AAQ3K303"/>
<accession>A0AAQ3K303</accession>
<keyword evidence="3" id="KW-1185">Reference proteome</keyword>
<evidence type="ECO:0000313" key="3">
    <source>
        <dbReference type="Proteomes" id="UP001327560"/>
    </source>
</evidence>
<dbReference type="EMBL" id="CP136892">
    <property type="protein sequence ID" value="WOL00982.1"/>
    <property type="molecule type" value="Genomic_DNA"/>
</dbReference>
<gene>
    <name evidence="2" type="ORF">Cni_G09695</name>
</gene>
<name>A0AAQ3K303_9LILI</name>
<feature type="region of interest" description="Disordered" evidence="1">
    <location>
        <begin position="27"/>
        <end position="47"/>
    </location>
</feature>
<organism evidence="2 3">
    <name type="scientific">Canna indica</name>
    <name type="common">Indian-shot</name>
    <dbReference type="NCBI Taxonomy" id="4628"/>
    <lineage>
        <taxon>Eukaryota</taxon>
        <taxon>Viridiplantae</taxon>
        <taxon>Streptophyta</taxon>
        <taxon>Embryophyta</taxon>
        <taxon>Tracheophyta</taxon>
        <taxon>Spermatophyta</taxon>
        <taxon>Magnoliopsida</taxon>
        <taxon>Liliopsida</taxon>
        <taxon>Zingiberales</taxon>
        <taxon>Cannaceae</taxon>
        <taxon>Canna</taxon>
    </lineage>
</organism>
<evidence type="ECO:0000256" key="1">
    <source>
        <dbReference type="SAM" id="MobiDB-lite"/>
    </source>
</evidence>
<protein>
    <submittedName>
        <fullName evidence="2">Uncharacterized protein</fullName>
    </submittedName>
</protein>
<dbReference type="Proteomes" id="UP001327560">
    <property type="component" value="Chromosome 3"/>
</dbReference>
<evidence type="ECO:0000313" key="2">
    <source>
        <dbReference type="EMBL" id="WOL00982.1"/>
    </source>
</evidence>
<proteinExistence type="predicted"/>
<reference evidence="2 3" key="1">
    <citation type="submission" date="2023-10" db="EMBL/GenBank/DDBJ databases">
        <title>Chromosome-scale genome assembly provides insights into flower coloration mechanisms of Canna indica.</title>
        <authorList>
            <person name="Li C."/>
        </authorList>
    </citation>
    <scope>NUCLEOTIDE SEQUENCE [LARGE SCALE GENOMIC DNA]</scope>
    <source>
        <tissue evidence="2">Flower</tissue>
    </source>
</reference>